<name>A0A090VKD3_9FLAO</name>
<dbReference type="Proteomes" id="UP000030184">
    <property type="component" value="Unassembled WGS sequence"/>
</dbReference>
<sequence length="63" mass="7724">MDVVNRYQKFPRANFFLVKNKNCRQWKQITGAVIFSYFNFELINIEIKRVLHTLNERIDFINE</sequence>
<dbReference type="EMBL" id="BBNS01000001">
    <property type="protein sequence ID" value="GAL69254.1"/>
    <property type="molecule type" value="Genomic_DNA"/>
</dbReference>
<dbReference type="AlphaFoldDB" id="A0A090VKD3"/>
<evidence type="ECO:0000313" key="4">
    <source>
        <dbReference type="Proteomes" id="UP000029641"/>
    </source>
</evidence>
<evidence type="ECO:0000313" key="5">
    <source>
        <dbReference type="Proteomes" id="UP000030184"/>
    </source>
</evidence>
<reference evidence="5" key="1">
    <citation type="journal article" date="2014" name="Genome Announc.">
        <title>Draft Genome Sequence of Marine Flavobacterium Jejuia pallidilutea Strain 11shimoA1 and Pigmentation Mutants.</title>
        <authorList>
            <person name="Takatani N."/>
            <person name="Nakanishi M."/>
            <person name="Meirelles P."/>
            <person name="Mino S."/>
            <person name="Suda W."/>
            <person name="Oshima K."/>
            <person name="Hattori M."/>
            <person name="Ohkuma M."/>
            <person name="Hosokawa M."/>
            <person name="Miyashita K."/>
            <person name="Thompson F.L."/>
            <person name="Niwa A."/>
            <person name="Sawabe T."/>
            <person name="Sawabe T."/>
        </authorList>
    </citation>
    <scope>NUCLEOTIDE SEQUENCE [LARGE SCALE GENOMIC DNA]</scope>
    <source>
        <strain evidence="5">JCM 19538</strain>
    </source>
</reference>
<organism evidence="1 4">
    <name type="scientific">Jejuia pallidilutea</name>
    <dbReference type="NCBI Taxonomy" id="504487"/>
    <lineage>
        <taxon>Bacteria</taxon>
        <taxon>Pseudomonadati</taxon>
        <taxon>Bacteroidota</taxon>
        <taxon>Flavobacteriia</taxon>
        <taxon>Flavobacteriales</taxon>
        <taxon>Flavobacteriaceae</taxon>
        <taxon>Jejuia</taxon>
    </lineage>
</organism>
<gene>
    <name evidence="1" type="ORF">JCM19301_3666</name>
    <name evidence="2" type="ORF">JCM19302_3983</name>
    <name evidence="3" type="ORF">JCM19538_2861</name>
</gene>
<evidence type="ECO:0000313" key="3">
    <source>
        <dbReference type="EMBL" id="GAL89198.1"/>
    </source>
</evidence>
<dbReference type="EMBL" id="BBNY01000006">
    <property type="protein sequence ID" value="GAL89198.1"/>
    <property type="molecule type" value="Genomic_DNA"/>
</dbReference>
<dbReference type="Proteomes" id="UP000029641">
    <property type="component" value="Unassembled WGS sequence"/>
</dbReference>
<accession>A0A090VKD3</accession>
<evidence type="ECO:0000313" key="1">
    <source>
        <dbReference type="EMBL" id="GAL65206.1"/>
    </source>
</evidence>
<proteinExistence type="predicted"/>
<comment type="caution">
    <text evidence="1">The sequence shown here is derived from an EMBL/GenBank/DDBJ whole genome shotgun (WGS) entry which is preliminary data.</text>
</comment>
<dbReference type="Proteomes" id="UP000029646">
    <property type="component" value="Unassembled WGS sequence"/>
</dbReference>
<protein>
    <submittedName>
        <fullName evidence="1">Uncharacterized protein</fullName>
    </submittedName>
</protein>
<dbReference type="EMBL" id="BBNR01000001">
    <property type="protein sequence ID" value="GAL65206.1"/>
    <property type="molecule type" value="Genomic_DNA"/>
</dbReference>
<keyword evidence="5" id="KW-1185">Reference proteome</keyword>
<evidence type="ECO:0000313" key="2">
    <source>
        <dbReference type="EMBL" id="GAL69254.1"/>
    </source>
</evidence>
<dbReference type="STRING" id="504487.JCM19538_2861"/>